<dbReference type="PANTHER" id="PTHR38011:SF7">
    <property type="entry name" value="2,5-DIAMINO-6-RIBOSYLAMINO-4(3H)-PYRIMIDINONE 5'-PHOSPHATE REDUCTASE"/>
    <property type="match status" value="1"/>
</dbReference>
<dbReference type="SUPFAM" id="SSF53597">
    <property type="entry name" value="Dihydrofolate reductase-like"/>
    <property type="match status" value="1"/>
</dbReference>
<keyword evidence="9 13" id="KW-0862">Zinc</keyword>
<feature type="active site" description="Proton donor" evidence="14">
    <location>
        <position position="52"/>
    </location>
</feature>
<comment type="pathway">
    <text evidence="3 13">Cofactor biosynthesis; riboflavin biosynthesis; 5-amino-6-(D-ribitylamino)uracil from GTP: step 3/4.</text>
</comment>
<evidence type="ECO:0000256" key="1">
    <source>
        <dbReference type="ARBA" id="ARBA00002151"/>
    </source>
</evidence>
<reference evidence="18 19" key="1">
    <citation type="submission" date="2020-08" db="EMBL/GenBank/DDBJ databases">
        <title>Bridging the membrane lipid divide: bacteria of the FCB group superphylum have the potential to synthesize archaeal ether lipids.</title>
        <authorList>
            <person name="Villanueva L."/>
            <person name="Von Meijenfeldt F.A.B."/>
            <person name="Westbye A.B."/>
            <person name="Yadav S."/>
            <person name="Hopmans E.C."/>
            <person name="Dutilh B.E."/>
            <person name="Sinninghe Damste J.S."/>
        </authorList>
    </citation>
    <scope>NUCLEOTIDE SEQUENCE [LARGE SCALE GENOMIC DNA]</scope>
    <source>
        <strain evidence="18">NIOZ-UU17</strain>
    </source>
</reference>
<dbReference type="GO" id="GO:0008835">
    <property type="term" value="F:diaminohydroxyphosphoribosylaminopyrimidine deaminase activity"/>
    <property type="evidence" value="ECO:0007669"/>
    <property type="project" value="UniProtKB-EC"/>
</dbReference>
<dbReference type="NCBIfam" id="TIGR00227">
    <property type="entry name" value="ribD_Cterm"/>
    <property type="match status" value="1"/>
</dbReference>
<keyword evidence="11 13" id="KW-0560">Oxidoreductase</keyword>
<dbReference type="Proteomes" id="UP000605201">
    <property type="component" value="Unassembled WGS sequence"/>
</dbReference>
<dbReference type="InterPro" id="IPR024072">
    <property type="entry name" value="DHFR-like_dom_sf"/>
</dbReference>
<evidence type="ECO:0000256" key="8">
    <source>
        <dbReference type="ARBA" id="ARBA00022801"/>
    </source>
</evidence>
<dbReference type="Pfam" id="PF00383">
    <property type="entry name" value="dCMP_cyt_deam_1"/>
    <property type="match status" value="1"/>
</dbReference>
<feature type="binding site" evidence="16">
    <location>
        <position position="50"/>
    </location>
    <ligand>
        <name>Zn(2+)</name>
        <dbReference type="ChEBI" id="CHEBI:29105"/>
        <note>catalytic</note>
    </ligand>
</feature>
<dbReference type="EMBL" id="JACNIG010000447">
    <property type="protein sequence ID" value="MBC8434470.1"/>
    <property type="molecule type" value="Genomic_DNA"/>
</dbReference>
<dbReference type="PIRSF" id="PIRSF006769">
    <property type="entry name" value="RibD"/>
    <property type="match status" value="1"/>
</dbReference>
<dbReference type="InterPro" id="IPR016193">
    <property type="entry name" value="Cytidine_deaminase-like"/>
</dbReference>
<feature type="domain" description="CMP/dCMP-type deaminase" evidence="17">
    <location>
        <begin position="1"/>
        <end position="122"/>
    </location>
</feature>
<keyword evidence="12" id="KW-0511">Multifunctional enzyme</keyword>
<comment type="similarity">
    <text evidence="5 13">In the C-terminal section; belongs to the HTP reductase family.</text>
</comment>
<evidence type="ECO:0000256" key="3">
    <source>
        <dbReference type="ARBA" id="ARBA00004910"/>
    </source>
</evidence>
<dbReference type="InterPro" id="IPR002734">
    <property type="entry name" value="RibDG_C"/>
</dbReference>
<keyword evidence="10 13" id="KW-0521">NADP</keyword>
<evidence type="ECO:0000256" key="15">
    <source>
        <dbReference type="PIRSR" id="PIRSR006769-2"/>
    </source>
</evidence>
<dbReference type="InterPro" id="IPR050765">
    <property type="entry name" value="Riboflavin_Biosynth_HTPR"/>
</dbReference>
<dbReference type="InterPro" id="IPR002125">
    <property type="entry name" value="CMP_dCMP_dom"/>
</dbReference>
<dbReference type="PROSITE" id="PS51747">
    <property type="entry name" value="CYT_DCMP_DEAMINASES_2"/>
    <property type="match status" value="1"/>
</dbReference>
<dbReference type="GO" id="GO:0050661">
    <property type="term" value="F:NADP binding"/>
    <property type="evidence" value="ECO:0007669"/>
    <property type="project" value="InterPro"/>
</dbReference>
<feature type="binding site" evidence="15">
    <location>
        <begin position="300"/>
        <end position="306"/>
    </location>
    <ligand>
        <name>NADP(+)</name>
        <dbReference type="ChEBI" id="CHEBI:58349"/>
    </ligand>
</feature>
<protein>
    <recommendedName>
        <fullName evidence="13">Riboflavin biosynthesis protein RibD</fullName>
    </recommendedName>
    <domain>
        <recommendedName>
            <fullName evidence="13">Diaminohydroxyphosphoribosylaminopyrimidine deaminase</fullName>
            <shortName evidence="13">DRAP deaminase</shortName>
            <ecNumber evidence="13">3.5.4.26</ecNumber>
        </recommendedName>
        <alternativeName>
            <fullName evidence="13">Riboflavin-specific deaminase</fullName>
        </alternativeName>
    </domain>
    <domain>
        <recommendedName>
            <fullName evidence="13">5-amino-6-(5-phosphoribosylamino)uracil reductase</fullName>
            <ecNumber evidence="13">1.1.1.193</ecNumber>
        </recommendedName>
        <alternativeName>
            <fullName evidence="13">HTP reductase</fullName>
        </alternativeName>
    </domain>
</protein>
<evidence type="ECO:0000256" key="10">
    <source>
        <dbReference type="ARBA" id="ARBA00022857"/>
    </source>
</evidence>
<feature type="binding site" evidence="15">
    <location>
        <position position="196"/>
    </location>
    <ligand>
        <name>NADP(+)</name>
        <dbReference type="ChEBI" id="CHEBI:58349"/>
    </ligand>
</feature>
<feature type="binding site" evidence="15">
    <location>
        <position position="154"/>
    </location>
    <ligand>
        <name>NADP(+)</name>
        <dbReference type="ChEBI" id="CHEBI:58349"/>
    </ligand>
</feature>
<dbReference type="EC" id="1.1.1.193" evidence="13"/>
<comment type="pathway">
    <text evidence="2 13">Cofactor biosynthesis; riboflavin biosynthesis; 5-amino-6-(D-ribitylamino)uracil from GTP: step 2/4.</text>
</comment>
<dbReference type="Pfam" id="PF01872">
    <property type="entry name" value="RibD_C"/>
    <property type="match status" value="1"/>
</dbReference>
<comment type="cofactor">
    <cofactor evidence="13 16">
        <name>Zn(2+)</name>
        <dbReference type="ChEBI" id="CHEBI:29105"/>
    </cofactor>
    <text evidence="13 16">Binds 1 zinc ion.</text>
</comment>
<comment type="catalytic activity">
    <reaction evidence="13">
        <text>2,5-diamino-6-hydroxy-4-(5-phosphoribosylamino)-pyrimidine + H2O + H(+) = 5-amino-6-(5-phospho-D-ribosylamino)uracil + NH4(+)</text>
        <dbReference type="Rhea" id="RHEA:21868"/>
        <dbReference type="ChEBI" id="CHEBI:15377"/>
        <dbReference type="ChEBI" id="CHEBI:15378"/>
        <dbReference type="ChEBI" id="CHEBI:28938"/>
        <dbReference type="ChEBI" id="CHEBI:58453"/>
        <dbReference type="ChEBI" id="CHEBI:58614"/>
        <dbReference type="EC" id="3.5.4.26"/>
    </reaction>
</comment>
<feature type="binding site" evidence="15">
    <location>
        <position position="226"/>
    </location>
    <ligand>
        <name>NADP(+)</name>
        <dbReference type="ChEBI" id="CHEBI:58349"/>
    </ligand>
</feature>
<evidence type="ECO:0000256" key="9">
    <source>
        <dbReference type="ARBA" id="ARBA00022833"/>
    </source>
</evidence>
<dbReference type="EC" id="3.5.4.26" evidence="13"/>
<evidence type="ECO:0000259" key="17">
    <source>
        <dbReference type="PROSITE" id="PS51747"/>
    </source>
</evidence>
<dbReference type="InterPro" id="IPR016192">
    <property type="entry name" value="APOBEC/CMP_deaminase_Zn-bd"/>
</dbReference>
<dbReference type="Gene3D" id="3.40.140.10">
    <property type="entry name" value="Cytidine Deaminase, domain 2"/>
    <property type="match status" value="1"/>
</dbReference>
<feature type="binding site" evidence="16">
    <location>
        <position position="75"/>
    </location>
    <ligand>
        <name>Zn(2+)</name>
        <dbReference type="ChEBI" id="CHEBI:29105"/>
        <note>catalytic</note>
    </ligand>
</feature>
<keyword evidence="6 13" id="KW-0686">Riboflavin biosynthesis</keyword>
<feature type="binding site" evidence="16">
    <location>
        <position position="84"/>
    </location>
    <ligand>
        <name>Zn(2+)</name>
        <dbReference type="ChEBI" id="CHEBI:29105"/>
        <note>catalytic</note>
    </ligand>
</feature>
<organism evidence="18 19">
    <name type="scientific">Candidatus Desulfatibia vada</name>
    <dbReference type="NCBI Taxonomy" id="2841696"/>
    <lineage>
        <taxon>Bacteria</taxon>
        <taxon>Pseudomonadati</taxon>
        <taxon>Thermodesulfobacteriota</taxon>
        <taxon>Desulfobacteria</taxon>
        <taxon>Desulfobacterales</taxon>
        <taxon>Desulfobacterales incertae sedis</taxon>
        <taxon>Candidatus Desulfatibia</taxon>
    </lineage>
</organism>
<evidence type="ECO:0000256" key="7">
    <source>
        <dbReference type="ARBA" id="ARBA00022723"/>
    </source>
</evidence>
<comment type="similarity">
    <text evidence="4 13">In the N-terminal section; belongs to the cytidine and deoxycytidylate deaminase family.</text>
</comment>
<sequence length="369" mass="40105">MDDEHFMKIALELAEKGRGFTSPNPMVGAVIVKGGKIVGKGYHQAAGSAHAEVNAIDNAGIHAKDATLYVNLEPCNHTGKTPPCTAKILDAGISRIVIAIKDPNPDVQGDGMDYLKHRGINITLGVCEDEARKLNEVFIKYVKTKQPFSIIKCAATLDGRIATRTGDSRWVTGEESRQFVHRLRHAADAIMVGIDTVIRDDPHLTTRLTGAMQQKGRDPVRIILDSRLRIPETAKLLRLDSDSDTLIITGPSVSEDKKSKIEKRGAKVIESPVKDDLIDLDKLMAHLGALGITSLLIEGGSRVIASALAADIVDKIAFFYAPKIMGGDDGVPVCRGPGPELMQECLTVRDINVRQFGDDVMIEGYIDKR</sequence>
<dbReference type="NCBIfam" id="TIGR00326">
    <property type="entry name" value="eubact_ribD"/>
    <property type="match status" value="1"/>
</dbReference>
<evidence type="ECO:0000256" key="13">
    <source>
        <dbReference type="PIRNR" id="PIRNR006769"/>
    </source>
</evidence>
<accession>A0A8J6P3I9</accession>
<evidence type="ECO:0000256" key="6">
    <source>
        <dbReference type="ARBA" id="ARBA00022619"/>
    </source>
</evidence>
<dbReference type="InterPro" id="IPR011549">
    <property type="entry name" value="RibD_C"/>
</dbReference>
<comment type="function">
    <text evidence="1 13">Converts 2,5-diamino-6-(ribosylamino)-4(3h)-pyrimidinone 5'-phosphate into 5-amino-6-(ribosylamino)-2,4(1h,3h)-pyrimidinedione 5'-phosphate.</text>
</comment>
<evidence type="ECO:0000256" key="12">
    <source>
        <dbReference type="ARBA" id="ARBA00023268"/>
    </source>
</evidence>
<dbReference type="UniPathway" id="UPA00275">
    <property type="reaction ID" value="UER00401"/>
</dbReference>
<dbReference type="AlphaFoldDB" id="A0A8J6P3I9"/>
<dbReference type="GO" id="GO:0008703">
    <property type="term" value="F:5-amino-6-(5-phosphoribosylamino)uracil reductase activity"/>
    <property type="evidence" value="ECO:0007669"/>
    <property type="project" value="UniProtKB-EC"/>
</dbReference>
<evidence type="ECO:0000313" key="18">
    <source>
        <dbReference type="EMBL" id="MBC8434470.1"/>
    </source>
</evidence>
<keyword evidence="7 13" id="KW-0479">Metal-binding</keyword>
<dbReference type="SUPFAM" id="SSF53927">
    <property type="entry name" value="Cytidine deaminase-like"/>
    <property type="match status" value="1"/>
</dbReference>
<dbReference type="Gene3D" id="3.40.430.10">
    <property type="entry name" value="Dihydrofolate Reductase, subunit A"/>
    <property type="match status" value="1"/>
</dbReference>
<feature type="binding site" evidence="15">
    <location>
        <position position="200"/>
    </location>
    <ligand>
        <name>NADP(+)</name>
        <dbReference type="ChEBI" id="CHEBI:58349"/>
    </ligand>
</feature>
<dbReference type="FunFam" id="3.40.140.10:FF:000025">
    <property type="entry name" value="Riboflavin biosynthesis protein RibD"/>
    <property type="match status" value="1"/>
</dbReference>
<evidence type="ECO:0000256" key="5">
    <source>
        <dbReference type="ARBA" id="ARBA00007417"/>
    </source>
</evidence>
<feature type="binding site" evidence="15">
    <location>
        <position position="207"/>
    </location>
    <ligand>
        <name>substrate</name>
    </ligand>
</feature>
<gene>
    <name evidence="18" type="primary">ribD</name>
    <name evidence="18" type="ORF">H8D96_21385</name>
</gene>
<feature type="binding site" evidence="15">
    <location>
        <position position="184"/>
    </location>
    <ligand>
        <name>substrate</name>
    </ligand>
</feature>
<dbReference type="PROSITE" id="PS00903">
    <property type="entry name" value="CYT_DCMP_DEAMINASES_1"/>
    <property type="match status" value="1"/>
</dbReference>
<comment type="caution">
    <text evidence="18">The sequence shown here is derived from an EMBL/GenBank/DDBJ whole genome shotgun (WGS) entry which is preliminary data.</text>
</comment>
<feature type="binding site" evidence="15">
    <location>
        <position position="170"/>
    </location>
    <ligand>
        <name>NADP(+)</name>
        <dbReference type="ChEBI" id="CHEBI:58349"/>
    </ligand>
</feature>
<feature type="binding site" evidence="15">
    <location>
        <position position="204"/>
    </location>
    <ligand>
        <name>substrate</name>
    </ligand>
</feature>
<proteinExistence type="inferred from homology"/>
<dbReference type="InterPro" id="IPR004794">
    <property type="entry name" value="Eubact_RibD"/>
</dbReference>
<dbReference type="GO" id="GO:0009231">
    <property type="term" value="P:riboflavin biosynthetic process"/>
    <property type="evidence" value="ECO:0007669"/>
    <property type="project" value="UniProtKB-UniPathway"/>
</dbReference>
<evidence type="ECO:0000256" key="14">
    <source>
        <dbReference type="PIRSR" id="PIRSR006769-1"/>
    </source>
</evidence>
<evidence type="ECO:0000256" key="4">
    <source>
        <dbReference type="ARBA" id="ARBA00005259"/>
    </source>
</evidence>
<keyword evidence="8 13" id="KW-0378">Hydrolase</keyword>
<name>A0A8J6P3I9_9BACT</name>
<evidence type="ECO:0000313" key="19">
    <source>
        <dbReference type="Proteomes" id="UP000605201"/>
    </source>
</evidence>
<evidence type="ECO:0000256" key="16">
    <source>
        <dbReference type="PIRSR" id="PIRSR006769-3"/>
    </source>
</evidence>
<evidence type="ECO:0000256" key="2">
    <source>
        <dbReference type="ARBA" id="ARBA00004882"/>
    </source>
</evidence>
<dbReference type="CDD" id="cd01284">
    <property type="entry name" value="Riboflavin_deaminase-reductase"/>
    <property type="match status" value="1"/>
</dbReference>
<feature type="binding site" evidence="15">
    <location>
        <position position="168"/>
    </location>
    <ligand>
        <name>substrate</name>
    </ligand>
</feature>
<dbReference type="GO" id="GO:0008270">
    <property type="term" value="F:zinc ion binding"/>
    <property type="evidence" value="ECO:0007669"/>
    <property type="project" value="InterPro"/>
</dbReference>
<dbReference type="PANTHER" id="PTHR38011">
    <property type="entry name" value="DIHYDROFOLATE REDUCTASE FAMILY PROTEIN (AFU_ORTHOLOGUE AFUA_8G06820)"/>
    <property type="match status" value="1"/>
</dbReference>
<comment type="catalytic activity">
    <reaction evidence="13">
        <text>5-amino-6-(5-phospho-D-ribitylamino)uracil + NADP(+) = 5-amino-6-(5-phospho-D-ribosylamino)uracil + NADPH + H(+)</text>
        <dbReference type="Rhea" id="RHEA:17845"/>
        <dbReference type="ChEBI" id="CHEBI:15378"/>
        <dbReference type="ChEBI" id="CHEBI:57783"/>
        <dbReference type="ChEBI" id="CHEBI:58349"/>
        <dbReference type="ChEBI" id="CHEBI:58421"/>
        <dbReference type="ChEBI" id="CHEBI:58453"/>
        <dbReference type="EC" id="1.1.1.193"/>
    </reaction>
</comment>
<feature type="binding site" evidence="15">
    <location>
        <position position="298"/>
    </location>
    <ligand>
        <name>substrate</name>
    </ligand>
</feature>
<evidence type="ECO:0000256" key="11">
    <source>
        <dbReference type="ARBA" id="ARBA00023002"/>
    </source>
</evidence>